<evidence type="ECO:0000256" key="1">
    <source>
        <dbReference type="ARBA" id="ARBA00009437"/>
    </source>
</evidence>
<protein>
    <submittedName>
        <fullName evidence="6">Transcriptional regulator</fullName>
    </submittedName>
</protein>
<dbReference type="CDD" id="cd05466">
    <property type="entry name" value="PBP2_LTTR_substrate"/>
    <property type="match status" value="1"/>
</dbReference>
<reference evidence="6 7" key="1">
    <citation type="journal article" date="2009" name="Stand. Genomic Sci.">
        <title>Complete genome sequence of Cryptobacterium curtum type strain (12-3).</title>
        <authorList>
            <person name="Mavrommatis K."/>
            <person name="Pukall R."/>
            <person name="Rohde C."/>
            <person name="Chen F."/>
            <person name="Sims D."/>
            <person name="Brettin T."/>
            <person name="Kuske C."/>
            <person name="Detter J.C."/>
            <person name="Han C."/>
            <person name="Lapidus A."/>
            <person name="Copeland A."/>
            <person name="Glavina Del Rio T."/>
            <person name="Nolan M."/>
            <person name="Lucas S."/>
            <person name="Tice H."/>
            <person name="Cheng J.F."/>
            <person name="Bruce D."/>
            <person name="Goodwin L."/>
            <person name="Pitluck S."/>
            <person name="Ovchinnikova G."/>
            <person name="Pati A."/>
            <person name="Ivanova N."/>
            <person name="Chen A."/>
            <person name="Palaniappan K."/>
            <person name="Chain P."/>
            <person name="D'haeseleer P."/>
            <person name="Goker M."/>
            <person name="Bristow J."/>
            <person name="Eisen J.A."/>
            <person name="Markowitz V."/>
            <person name="Hugenholtz P."/>
            <person name="Rohde M."/>
            <person name="Klenk H.P."/>
            <person name="Kyrpides N.C."/>
        </authorList>
    </citation>
    <scope>NUCLEOTIDE SEQUENCE [LARGE SCALE GENOMIC DNA]</scope>
    <source>
        <strain evidence="7">ATCC 700683 / DSM 15641 / 12-3</strain>
    </source>
</reference>
<evidence type="ECO:0000259" key="5">
    <source>
        <dbReference type="PROSITE" id="PS50931"/>
    </source>
</evidence>
<dbReference type="Pfam" id="PF00126">
    <property type="entry name" value="HTH_1"/>
    <property type="match status" value="1"/>
</dbReference>
<dbReference type="PANTHER" id="PTHR30419">
    <property type="entry name" value="HTH-TYPE TRANSCRIPTIONAL REGULATOR YBHD"/>
    <property type="match status" value="1"/>
</dbReference>
<evidence type="ECO:0000256" key="2">
    <source>
        <dbReference type="ARBA" id="ARBA00023015"/>
    </source>
</evidence>
<comment type="similarity">
    <text evidence="1">Belongs to the LysR transcriptional regulatory family.</text>
</comment>
<dbReference type="SUPFAM" id="SSF46785">
    <property type="entry name" value="Winged helix' DNA-binding domain"/>
    <property type="match status" value="1"/>
</dbReference>
<feature type="domain" description="HTH lysR-type" evidence="5">
    <location>
        <begin position="1"/>
        <end position="57"/>
    </location>
</feature>
<dbReference type="HOGENOM" id="CLU_039613_6_2_11"/>
<dbReference type="InterPro" id="IPR005119">
    <property type="entry name" value="LysR_subst-bd"/>
</dbReference>
<dbReference type="RefSeq" id="WP_012802742.1">
    <property type="nucleotide sequence ID" value="NC_013170.1"/>
</dbReference>
<dbReference type="InterPro" id="IPR036388">
    <property type="entry name" value="WH-like_DNA-bd_sf"/>
</dbReference>
<dbReference type="KEGG" id="ccu:Ccur_03270"/>
<dbReference type="Pfam" id="PF03466">
    <property type="entry name" value="LysR_substrate"/>
    <property type="match status" value="1"/>
</dbReference>
<dbReference type="OrthoDB" id="4131546at2"/>
<dbReference type="GO" id="GO:0003677">
    <property type="term" value="F:DNA binding"/>
    <property type="evidence" value="ECO:0007669"/>
    <property type="project" value="UniProtKB-KW"/>
</dbReference>
<dbReference type="Proteomes" id="UP000000954">
    <property type="component" value="Chromosome"/>
</dbReference>
<dbReference type="GO" id="GO:0003700">
    <property type="term" value="F:DNA-binding transcription factor activity"/>
    <property type="evidence" value="ECO:0007669"/>
    <property type="project" value="InterPro"/>
</dbReference>
<dbReference type="Gene3D" id="3.40.190.290">
    <property type="match status" value="1"/>
</dbReference>
<dbReference type="Gene3D" id="1.10.10.10">
    <property type="entry name" value="Winged helix-like DNA-binding domain superfamily/Winged helix DNA-binding domain"/>
    <property type="match status" value="1"/>
</dbReference>
<dbReference type="GO" id="GO:0005829">
    <property type="term" value="C:cytosol"/>
    <property type="evidence" value="ECO:0007669"/>
    <property type="project" value="TreeGrafter"/>
</dbReference>
<dbReference type="EMBL" id="CP001682">
    <property type="protein sequence ID" value="ACU94054.1"/>
    <property type="molecule type" value="Genomic_DNA"/>
</dbReference>
<dbReference type="PANTHER" id="PTHR30419:SF28">
    <property type="entry name" value="HTH-TYPE TRANSCRIPTIONAL REGULATOR BSDA"/>
    <property type="match status" value="1"/>
</dbReference>
<dbReference type="AlphaFoldDB" id="C7MMB4"/>
<evidence type="ECO:0000256" key="4">
    <source>
        <dbReference type="ARBA" id="ARBA00023163"/>
    </source>
</evidence>
<evidence type="ECO:0000313" key="7">
    <source>
        <dbReference type="Proteomes" id="UP000000954"/>
    </source>
</evidence>
<keyword evidence="4" id="KW-0804">Transcription</keyword>
<keyword evidence="2" id="KW-0805">Transcription regulation</keyword>
<organism evidence="6 7">
    <name type="scientific">Cryptobacterium curtum (strain ATCC 700683 / DSM 15641 / CCUG 43107 / 12-3)</name>
    <dbReference type="NCBI Taxonomy" id="469378"/>
    <lineage>
        <taxon>Bacteria</taxon>
        <taxon>Bacillati</taxon>
        <taxon>Actinomycetota</taxon>
        <taxon>Coriobacteriia</taxon>
        <taxon>Eggerthellales</taxon>
        <taxon>Eggerthellaceae</taxon>
        <taxon>Cryptobacterium</taxon>
    </lineage>
</organism>
<accession>C7MMB4</accession>
<keyword evidence="3" id="KW-0238">DNA-binding</keyword>
<gene>
    <name evidence="6" type="ordered locus">Ccur_03270</name>
</gene>
<keyword evidence="7" id="KW-1185">Reference proteome</keyword>
<dbReference type="PROSITE" id="PS50931">
    <property type="entry name" value="HTH_LYSR"/>
    <property type="match status" value="1"/>
</dbReference>
<evidence type="ECO:0000256" key="3">
    <source>
        <dbReference type="ARBA" id="ARBA00023125"/>
    </source>
</evidence>
<dbReference type="STRING" id="469378.Ccur_03270"/>
<dbReference type="eggNOG" id="COG0583">
    <property type="taxonomic scope" value="Bacteria"/>
</dbReference>
<proteinExistence type="inferred from homology"/>
<name>C7MMB4_CRYCD</name>
<evidence type="ECO:0000313" key="6">
    <source>
        <dbReference type="EMBL" id="ACU94054.1"/>
    </source>
</evidence>
<dbReference type="InterPro" id="IPR036390">
    <property type="entry name" value="WH_DNA-bd_sf"/>
</dbReference>
<dbReference type="InterPro" id="IPR050950">
    <property type="entry name" value="HTH-type_LysR_regulators"/>
</dbReference>
<dbReference type="InterPro" id="IPR000847">
    <property type="entry name" value="LysR_HTH_N"/>
</dbReference>
<sequence length="305" mass="33609">MNPKYEAFVKAVETGSFKQSAADLGYTQAGISYLINALEKDMGTALLIRSHAGVRPTPDGEALLPWIQEVCNSERALQTRLDEVRHIEGGTIRIASFTSVAVHWLPGIISRFLDDHPQVEFESVCYEEQEAQELACWRGDFDCAFVVTPTKLDFHTISLAQDPLAIVVATDHPLAQGGVFPAWALGSEPYIKVRNDTHTEMDTLFENHGVEPNVRFEVDNDYAVMGMVAQGLGFGVFSQLILRDTPFDLVALKPEIPLERQLGIAVRSLDKASIATKAFIECTRSWVAENEKNSDGTVPSGSDIL</sequence>
<dbReference type="SUPFAM" id="SSF53850">
    <property type="entry name" value="Periplasmic binding protein-like II"/>
    <property type="match status" value="1"/>
</dbReference>